<name>A0A364K8N3_9BACL</name>
<dbReference type="InterPro" id="IPR008242">
    <property type="entry name" value="Chor_mutase/pphenate_deHydtase"/>
</dbReference>
<keyword evidence="6" id="KW-0584">Phenylalanine biosynthesis</keyword>
<organism evidence="12 13">
    <name type="scientific">Thermoflavimicrobium daqui</name>
    <dbReference type="NCBI Taxonomy" id="2137476"/>
    <lineage>
        <taxon>Bacteria</taxon>
        <taxon>Bacillati</taxon>
        <taxon>Bacillota</taxon>
        <taxon>Bacilli</taxon>
        <taxon>Bacillales</taxon>
        <taxon>Thermoactinomycetaceae</taxon>
        <taxon>Thermoflavimicrobium</taxon>
    </lineage>
</organism>
<protein>
    <recommendedName>
        <fullName evidence="3">Prephenate dehydratase</fullName>
        <ecNumber evidence="2">4.2.1.51</ecNumber>
    </recommendedName>
</protein>
<dbReference type="InterPro" id="IPR001086">
    <property type="entry name" value="Preph_deHydtase"/>
</dbReference>
<evidence type="ECO:0000256" key="9">
    <source>
        <dbReference type="PIRSR" id="PIRSR001500-2"/>
    </source>
</evidence>
<dbReference type="GO" id="GO:0009094">
    <property type="term" value="P:L-phenylalanine biosynthetic process"/>
    <property type="evidence" value="ECO:0007669"/>
    <property type="project" value="UniProtKB-UniPathway"/>
</dbReference>
<reference evidence="12 13" key="1">
    <citation type="submission" date="2018-06" db="EMBL/GenBank/DDBJ databases">
        <title>Thermoflavimicrobium daqus sp. nov., a thermophilic microbe isolated from Moutai-flavour Daqu.</title>
        <authorList>
            <person name="Wang X."/>
            <person name="Zhou H."/>
        </authorList>
    </citation>
    <scope>NUCLEOTIDE SEQUENCE [LARGE SCALE GENOMIC DNA]</scope>
    <source>
        <strain evidence="12 13">FBKL4.011</strain>
    </source>
</reference>
<evidence type="ECO:0000256" key="3">
    <source>
        <dbReference type="ARBA" id="ARBA00021872"/>
    </source>
</evidence>
<dbReference type="CDD" id="cd13633">
    <property type="entry name" value="PBP2_Sa-PDT_like"/>
    <property type="match status" value="1"/>
</dbReference>
<evidence type="ECO:0000256" key="8">
    <source>
        <dbReference type="ARBA" id="ARBA00047848"/>
    </source>
</evidence>
<dbReference type="GO" id="GO:0005737">
    <property type="term" value="C:cytoplasm"/>
    <property type="evidence" value="ECO:0007669"/>
    <property type="project" value="TreeGrafter"/>
</dbReference>
<dbReference type="EC" id="4.2.1.51" evidence="2"/>
<comment type="pathway">
    <text evidence="1">Amino-acid biosynthesis; L-phenylalanine biosynthesis; phenylpyruvate from prephenate: step 1/1.</text>
</comment>
<accession>A0A364K8N3</accession>
<dbReference type="EMBL" id="QJKK01000001">
    <property type="protein sequence ID" value="RAL26638.1"/>
    <property type="molecule type" value="Genomic_DNA"/>
</dbReference>
<dbReference type="Gene3D" id="3.40.190.10">
    <property type="entry name" value="Periplasmic binding protein-like II"/>
    <property type="match status" value="2"/>
</dbReference>
<gene>
    <name evidence="12" type="ORF">DL897_00895</name>
</gene>
<dbReference type="RefSeq" id="WP_113657243.1">
    <property type="nucleotide sequence ID" value="NZ_KZ845663.1"/>
</dbReference>
<dbReference type="OrthoDB" id="9802281at2"/>
<feature type="domain" description="ACT" evidence="11">
    <location>
        <begin position="204"/>
        <end position="281"/>
    </location>
</feature>
<evidence type="ECO:0000256" key="4">
    <source>
        <dbReference type="ARBA" id="ARBA00022605"/>
    </source>
</evidence>
<dbReference type="Pfam" id="PF00800">
    <property type="entry name" value="PDT"/>
    <property type="match status" value="1"/>
</dbReference>
<dbReference type="InterPro" id="IPR002912">
    <property type="entry name" value="ACT_dom"/>
</dbReference>
<evidence type="ECO:0000259" key="10">
    <source>
        <dbReference type="PROSITE" id="PS51171"/>
    </source>
</evidence>
<dbReference type="AlphaFoldDB" id="A0A364K8N3"/>
<dbReference type="InterPro" id="IPR045865">
    <property type="entry name" value="ACT-like_dom_sf"/>
</dbReference>
<keyword evidence="7" id="KW-0456">Lyase</keyword>
<evidence type="ECO:0000256" key="6">
    <source>
        <dbReference type="ARBA" id="ARBA00023222"/>
    </source>
</evidence>
<evidence type="ECO:0000256" key="5">
    <source>
        <dbReference type="ARBA" id="ARBA00023141"/>
    </source>
</evidence>
<evidence type="ECO:0000313" key="12">
    <source>
        <dbReference type="EMBL" id="RAL26638.1"/>
    </source>
</evidence>
<dbReference type="Gene3D" id="3.30.70.260">
    <property type="match status" value="1"/>
</dbReference>
<evidence type="ECO:0000256" key="2">
    <source>
        <dbReference type="ARBA" id="ARBA00013147"/>
    </source>
</evidence>
<dbReference type="Proteomes" id="UP000251213">
    <property type="component" value="Unassembled WGS sequence"/>
</dbReference>
<evidence type="ECO:0000256" key="1">
    <source>
        <dbReference type="ARBA" id="ARBA00004741"/>
    </source>
</evidence>
<proteinExistence type="predicted"/>
<dbReference type="PANTHER" id="PTHR21022">
    <property type="entry name" value="PREPHENATE DEHYDRATASE P PROTEIN"/>
    <property type="match status" value="1"/>
</dbReference>
<comment type="caution">
    <text evidence="12">The sequence shown here is derived from an EMBL/GenBank/DDBJ whole genome shotgun (WGS) entry which is preliminary data.</text>
</comment>
<dbReference type="PROSITE" id="PS00857">
    <property type="entry name" value="PREPHENATE_DEHYDR_1"/>
    <property type="match status" value="1"/>
</dbReference>
<dbReference type="PROSITE" id="PS51671">
    <property type="entry name" value="ACT"/>
    <property type="match status" value="1"/>
</dbReference>
<dbReference type="PIRSF" id="PIRSF001500">
    <property type="entry name" value="Chor_mut_pdt_Ppr"/>
    <property type="match status" value="1"/>
</dbReference>
<evidence type="ECO:0000313" key="13">
    <source>
        <dbReference type="Proteomes" id="UP000251213"/>
    </source>
</evidence>
<dbReference type="PANTHER" id="PTHR21022:SF19">
    <property type="entry name" value="PREPHENATE DEHYDRATASE-RELATED"/>
    <property type="match status" value="1"/>
</dbReference>
<keyword evidence="5" id="KW-0057">Aromatic amino acid biosynthesis</keyword>
<evidence type="ECO:0000259" key="11">
    <source>
        <dbReference type="PROSITE" id="PS51671"/>
    </source>
</evidence>
<comment type="catalytic activity">
    <reaction evidence="8">
        <text>prephenate + H(+) = 3-phenylpyruvate + CO2 + H2O</text>
        <dbReference type="Rhea" id="RHEA:21648"/>
        <dbReference type="ChEBI" id="CHEBI:15377"/>
        <dbReference type="ChEBI" id="CHEBI:15378"/>
        <dbReference type="ChEBI" id="CHEBI:16526"/>
        <dbReference type="ChEBI" id="CHEBI:18005"/>
        <dbReference type="ChEBI" id="CHEBI:29934"/>
        <dbReference type="EC" id="4.2.1.51"/>
    </reaction>
</comment>
<dbReference type="PROSITE" id="PS51171">
    <property type="entry name" value="PREPHENATE_DEHYDR_3"/>
    <property type="match status" value="1"/>
</dbReference>
<dbReference type="UniPathway" id="UPA00121">
    <property type="reaction ID" value="UER00345"/>
</dbReference>
<dbReference type="GO" id="GO:0004664">
    <property type="term" value="F:prephenate dehydratase activity"/>
    <property type="evidence" value="ECO:0007669"/>
    <property type="project" value="UniProtKB-EC"/>
</dbReference>
<keyword evidence="13" id="KW-1185">Reference proteome</keyword>
<dbReference type="NCBIfam" id="NF008865">
    <property type="entry name" value="PRK11898.1"/>
    <property type="match status" value="1"/>
</dbReference>
<dbReference type="SUPFAM" id="SSF53850">
    <property type="entry name" value="Periplasmic binding protein-like II"/>
    <property type="match status" value="1"/>
</dbReference>
<evidence type="ECO:0000256" key="7">
    <source>
        <dbReference type="ARBA" id="ARBA00023239"/>
    </source>
</evidence>
<dbReference type="CDD" id="cd04905">
    <property type="entry name" value="ACT_CM-PDT"/>
    <property type="match status" value="1"/>
</dbReference>
<feature type="domain" description="Prephenate dehydratase" evidence="10">
    <location>
        <begin position="4"/>
        <end position="187"/>
    </location>
</feature>
<feature type="site" description="Essential for prephenate dehydratase activity" evidence="9">
    <location>
        <position position="180"/>
    </location>
</feature>
<dbReference type="InterPro" id="IPR018528">
    <property type="entry name" value="Preph_deHydtase_CS"/>
</dbReference>
<keyword evidence="4" id="KW-0028">Amino-acid biosynthesis</keyword>
<reference evidence="12 13" key="2">
    <citation type="submission" date="2018-06" db="EMBL/GenBank/DDBJ databases">
        <authorList>
            <person name="Zhirakovskaya E."/>
        </authorList>
    </citation>
    <scope>NUCLEOTIDE SEQUENCE [LARGE SCALE GENOMIC DNA]</scope>
    <source>
        <strain evidence="12 13">FBKL4.011</strain>
    </source>
</reference>
<sequence length="293" mass="32736">MIETIGYLGPAGTFTHEATQWLFHEGNDELVAYSSIPDVISAVDQGICDKGVVPVENAIEGTVNSTLDWLIHQVDVPIIGELVYPISQCLLVHPLHARRPSSEFTKILSHPQAIAQSQLRLRKEFSGSKWVFTDSTAQAAQMVYENPEEYWIAVGPKKSGEIFGLHLLESNIQDHANNMTRFIVLGKQEKKWLHLAPKRMKTSMQVMLDSDFPGALYQVLAAFSWRKINLCHIESRPTKTGLGNYYFLVDAEIQKDHVLLQGAIGEIEALGCQVRILGSYPCFAYELTSHIGS</sequence>
<dbReference type="SUPFAM" id="SSF55021">
    <property type="entry name" value="ACT-like"/>
    <property type="match status" value="1"/>
</dbReference>